<dbReference type="SUPFAM" id="SSF48371">
    <property type="entry name" value="ARM repeat"/>
    <property type="match status" value="2"/>
</dbReference>
<reference evidence="5" key="1">
    <citation type="journal article" date="2021" name="Cell">
        <title>Tracing the genetic footprints of vertebrate landing in non-teleost ray-finned fishes.</title>
        <authorList>
            <person name="Bi X."/>
            <person name="Wang K."/>
            <person name="Yang L."/>
            <person name="Pan H."/>
            <person name="Jiang H."/>
            <person name="Wei Q."/>
            <person name="Fang M."/>
            <person name="Yu H."/>
            <person name="Zhu C."/>
            <person name="Cai Y."/>
            <person name="He Y."/>
            <person name="Gan X."/>
            <person name="Zeng H."/>
            <person name="Yu D."/>
            <person name="Zhu Y."/>
            <person name="Jiang H."/>
            <person name="Qiu Q."/>
            <person name="Yang H."/>
            <person name="Zhang Y.E."/>
            <person name="Wang W."/>
            <person name="Zhu M."/>
            <person name="He S."/>
            <person name="Zhang G."/>
        </authorList>
    </citation>
    <scope>NUCLEOTIDE SEQUENCE</scope>
    <source>
        <strain evidence="5">Allg_001</strain>
    </source>
</reference>
<dbReference type="InterPro" id="IPR057525">
    <property type="entry name" value="UTP20_C"/>
</dbReference>
<feature type="domain" description="U3 small nucleolar RNA-associated protein 20" evidence="3">
    <location>
        <begin position="1906"/>
        <end position="2125"/>
    </location>
</feature>
<feature type="compositionally biased region" description="Basic and acidic residues" evidence="1">
    <location>
        <begin position="2135"/>
        <end position="2146"/>
    </location>
</feature>
<dbReference type="Proteomes" id="UP000736164">
    <property type="component" value="Unassembled WGS sequence"/>
</dbReference>
<dbReference type="InterPro" id="IPR046523">
    <property type="entry name" value="UTP20_dom"/>
</dbReference>
<dbReference type="Gene3D" id="1.25.10.10">
    <property type="entry name" value="Leucine-rich Repeat Variant"/>
    <property type="match status" value="1"/>
</dbReference>
<evidence type="ECO:0000259" key="2">
    <source>
        <dbReference type="Pfam" id="PF07539"/>
    </source>
</evidence>
<organism evidence="5 6">
    <name type="scientific">Atractosteus spatula</name>
    <name type="common">Alligator gar</name>
    <name type="synonym">Lepisosteus spatula</name>
    <dbReference type="NCBI Taxonomy" id="7917"/>
    <lineage>
        <taxon>Eukaryota</taxon>
        <taxon>Metazoa</taxon>
        <taxon>Chordata</taxon>
        <taxon>Craniata</taxon>
        <taxon>Vertebrata</taxon>
        <taxon>Euteleostomi</taxon>
        <taxon>Actinopterygii</taxon>
        <taxon>Neopterygii</taxon>
        <taxon>Holostei</taxon>
        <taxon>Semionotiformes</taxon>
        <taxon>Lepisosteidae</taxon>
        <taxon>Atractosteus</taxon>
    </lineage>
</organism>
<gene>
    <name evidence="5" type="primary">Utp20</name>
    <name evidence="5" type="ORF">GTO95_0014679</name>
</gene>
<dbReference type="InterPro" id="IPR011989">
    <property type="entry name" value="ARM-like"/>
</dbReference>
<feature type="non-terminal residue" evidence="5">
    <location>
        <position position="1"/>
    </location>
</feature>
<comment type="caution">
    <text evidence="5">The sequence shown here is derived from an EMBL/GenBank/DDBJ whole genome shotgun (WGS) entry which is preliminary data.</text>
</comment>
<evidence type="ECO:0000313" key="6">
    <source>
        <dbReference type="Proteomes" id="UP000736164"/>
    </source>
</evidence>
<feature type="region of interest" description="Disordered" evidence="1">
    <location>
        <begin position="2135"/>
        <end position="2172"/>
    </location>
</feature>
<feature type="region of interest" description="Disordered" evidence="1">
    <location>
        <begin position="939"/>
        <end position="983"/>
    </location>
</feature>
<evidence type="ECO:0000256" key="1">
    <source>
        <dbReference type="SAM" id="MobiDB-lite"/>
    </source>
</evidence>
<dbReference type="InterPro" id="IPR011430">
    <property type="entry name" value="UTP20_N"/>
</dbReference>
<feature type="region of interest" description="Disordered" evidence="1">
    <location>
        <begin position="2714"/>
        <end position="2739"/>
    </location>
</feature>
<dbReference type="PANTHER" id="PTHR17695:SF11">
    <property type="entry name" value="SMALL SUBUNIT PROCESSOME COMPONENT 20 HOMOLOG"/>
    <property type="match status" value="1"/>
</dbReference>
<feature type="domain" description="U3 small nucleolar RNA-associated protein 20 N-terminal" evidence="2">
    <location>
        <begin position="985"/>
        <end position="1613"/>
    </location>
</feature>
<name>A0A8J7P0X1_ATRSP</name>
<dbReference type="Pfam" id="PF07539">
    <property type="entry name" value="UTP20_N"/>
    <property type="match status" value="1"/>
</dbReference>
<dbReference type="InterPro" id="IPR052575">
    <property type="entry name" value="SSU_processome_comp_20"/>
</dbReference>
<proteinExistence type="predicted"/>
<dbReference type="GO" id="GO:0032040">
    <property type="term" value="C:small-subunit processome"/>
    <property type="evidence" value="ECO:0007669"/>
    <property type="project" value="TreeGrafter"/>
</dbReference>
<protein>
    <submittedName>
        <fullName evidence="5">UTP20 protein</fullName>
    </submittedName>
</protein>
<accession>A0A8J7P0X1</accession>
<feature type="domain" description="U3 small nucleolar RNA-associated protein 20 C-terminal" evidence="4">
    <location>
        <begin position="2518"/>
        <end position="2888"/>
    </location>
</feature>
<evidence type="ECO:0000259" key="3">
    <source>
        <dbReference type="Pfam" id="PF20416"/>
    </source>
</evidence>
<sequence length="2911" mass="328300">MKQGKAQTKRHCGSPGPWSNLTALELFPSTEHFLTFSERLANVNIDVIHRIDRTGSYAEEVETYFFEGLMKWRDLNLTEHFVKFLKEVIHKCQSFNLLVFHQSSVVESLKVHLKVKDSLAYQPLLDLVVLLARDLQTDFYPHFRDFFIIITSLLETQDTQLLEWAFTCLSYLYKYLWRLMVKDMAEIYRLYSTLLAHKKEHIRNFAAESFAFLMRKVSDLDGLFNFMFLDLEEHPEKAEGVGQLLFEMCKGVRNMFHSCAKKAFAVALRKLGPVTEKEQTLPWVTVGEALEHMAQSTASHVHTEHFRVLWDALQACAVEVSRELQGVGSVCSPQIERLLRVYQALVEHGHGSKVTKPELVCETLMQLVQAPQLHVSCRQQLLKVISSLVLGENVTLPSTLIEEAVRKVFGSGMGQELILPFSEEMFSMKQFEQLFLPSLLQYLEHLFGTDDSVVRQLALELLAKLILFKAAPPTDGSMAFEKYPLIFTGQSSGEAEQRDLSCMIQVPPRASPTDTGSCTDHRAKGFSLRALHPVLYSTMNDCTASCSLQHNERLHCVLAAGAKQDPTREKRGRGFSVPEYILSLVHVPEAGTLPDLSTPWAALVVLPHVRPLEPGKVIPVLASLIDHLLDNVEDKSLGKGGLFVAQQALSTLLSLKESAEILSLVPVERVKNIVKSFPSDLSALLLADLYYSRLALNGCTEHLSHDALLELYAALHRNLSSNISKVRLLTLRIFTHFEAELPQRAQAVFAISLQAELVPATVHDYREKLLHLRKLRHDLVQTALPRGAFQEVPLRYLIAMLYLNFSPLWDPVIELIVSHAKDMDNKDFWKVFYEHLDMVALLEKELREEVEEEPGASLDRDRVACGDVGVLYLEQLRGATELDDRTDFTNFRFLLWKAMALFPDRVEPRSRELSPLLLRFIDNEYYPADLLVAPTQDLRKQHGAVPEPEEAGEEDVGMKEEEEEEEEEKDRAEPLKQAGKKPPRKAAAKQLIAHLKVFSLFANPRSLYLEPKLRELYTRLLSHQDQGIQKIALECILTYKDSYLLPYKENLQRLLDDKLFKEEIVHFNISEDCAVVEAPHRPGLMPVLMRILYGRMRSKTGSRSQGKAGAVTRTSIVLRFLAGSLPEEIGMFIDLLLEPVRHYSQGPCLAAVQRALEQTDLSRVLPLGQQHSILNSIELVMKRLGHLIHHYLPKILQILLCVTASASTVLDQRERVQAGCRSPLKNLRRLGILRIQDFFDGFESYSFAAEEVDAVFLAVVWPQVTRLPSESPYAPTPLLKLLHVWSQNARYFPLLAKQKSGCPEYDILHNVFALLSAKNVSQATVSVVMDVAESLVSAPDFEPGEGVGPLTVGCCVVPEPAEGTGAAGEHLTLGCKLLLPCIPAVLQYLSGVVSNAERMKKKKFRAQVSKELSILSKISKFVSDKEQSSVLIRLLLPYLHKPNNTQETEIDILETTQNLLKQSANPAAFLKPIARLFSIIQNKLSRQALCRLFQTLADLDSGLKYITDITAKLNAFDRKHLDEVNFDLRLSAFQSVTTHIKEMTTLDVNYLFTVMQNCFHSIELGDMSLGDSATLCLMAVIAQVAAVDHTAEEFREIIQRTMLEAVKRGLRSKTESVQQAYTTVLSSLIQTFPSNPELKDLVQLTDYNDPESDFFEHMKHIQIHRRARALRKFAKQLTEGTIIMSPKSLQSYIMPYPMTALFDEKMLKNLAQHLCSDKESDNCEEYENVISASVELVGAVCRHLPWSKYMYYLKYFVHVLQTGQADQKLAVSLLVTVLDAFHFDYETLGKELKAAENSKMESDMHVAAGVEEEVMESDDSDTEEGMDAGPVGAGRPDTGVAFQEDGVSCAVATKQDFTGLSSNKEDLEFLIQTIHRTVTSSILPKLHKCLTAKVKRDDEHKLVKSKEVKDEEVVRIPIAFAMVKVMQSLPQEVMEANLPGILLKVCVLLRNRFQEIRDVARNTLIKIIETLGCRYLQYLLKEMQSVLVKGYQVHVLSFTVYQLLKALSGSLQSGDLDPCMNILVEIFNNELFGNVAEEKEVKGIVSKVMEARSSKSYESYEILAQFAGKDQVARLILPLKEILEDASRLKTARKAHEVLRHIVAGLLLNQAMTAGSVLLLSHGLVSESLPLLTQKNKEKQSEKPPPDPRLQPPSCLLLPPTPKRGGQKAPISSRTNMHILVDTGLRLLHMSLKKSKVNSSESSVLEMLDPFVKLLLDCLGSMHVKVITEALLCFTWVLKFPLPAIEAQAEVLTKQLFDYAKAGADKGENFHLVVNCFKVGCYWKSKSDSPSASRCTLLNAYLHLLYTQNQHTSRTVQAKRRASISILVKNVKKHSITDKQLQVLLAYAEEDIYDQSRQATAFGLLKAILSRQLVVPEMEDVMQKVAKFSITGQNEQIRVQCRQIYLKYLLDYPLGSNLRKHIDFIVSQLSYEYDTGRESALEIMAYIFQTFPQKLLHHHCGLLFAPLALMMVNDDSPKCKKMAALAIKSLLSKLDVDHQDNMYALVQAWLTDKKSSLRRLGVQVCGLFAEGEGLQFGRRLEDLLPLIESEIDPSKFENIEEEADEKAADRLLFSLLTLVTKLMKECNFLQLSKPQETLRKIWSHIDSHLWYPHSWVWLTASQIFGLLFAAHDPEDLVSQWNNRNAEGNGKTSEPVATTFLLDNLDKKMRELVLSFCHQLQSKFLDQSLGEQVVKNLVFVAKVIYLLAPDPEPLAGAGEDSAGEEEAEEPAGGARDSRGPDRLPSLLWVMKKLSVLAKREAASTPKDPLKRTCVFKFLGAISVHLGKDRLSPYLTTIIEPLYRELDSTYAEQDPTLKNLSQEIIELLKKLVGLESFSLAFAAVQKQATQRRAVRKRHKAMQAVANPDVAASKKLKKHQKKIEARKRKIEFLRPGYKAKRHKSRGLKDLAMVE</sequence>
<evidence type="ECO:0000259" key="4">
    <source>
        <dbReference type="Pfam" id="PF23099"/>
    </source>
</evidence>
<keyword evidence="6" id="KW-1185">Reference proteome</keyword>
<dbReference type="GO" id="GO:0030686">
    <property type="term" value="C:90S preribosome"/>
    <property type="evidence" value="ECO:0007669"/>
    <property type="project" value="TreeGrafter"/>
</dbReference>
<dbReference type="EMBL" id="JAAWVO010057697">
    <property type="protein sequence ID" value="MBN3321955.1"/>
    <property type="molecule type" value="Genomic_DNA"/>
</dbReference>
<dbReference type="Pfam" id="PF23099">
    <property type="entry name" value="UTP20_C"/>
    <property type="match status" value="1"/>
</dbReference>
<feature type="compositionally biased region" description="Acidic residues" evidence="1">
    <location>
        <begin position="947"/>
        <end position="968"/>
    </location>
</feature>
<dbReference type="Pfam" id="PF20416">
    <property type="entry name" value="UTP20"/>
    <property type="match status" value="1"/>
</dbReference>
<evidence type="ECO:0000313" key="5">
    <source>
        <dbReference type="EMBL" id="MBN3321955.1"/>
    </source>
</evidence>
<dbReference type="PANTHER" id="PTHR17695">
    <property type="entry name" value="SMALL SUBUNIT PROCESSOME COMPONENT 20 HOMOLOG"/>
    <property type="match status" value="1"/>
</dbReference>
<feature type="non-terminal residue" evidence="5">
    <location>
        <position position="2911"/>
    </location>
</feature>
<dbReference type="InterPro" id="IPR016024">
    <property type="entry name" value="ARM-type_fold"/>
</dbReference>